<dbReference type="Proteomes" id="UP001551482">
    <property type="component" value="Unassembled WGS sequence"/>
</dbReference>
<keyword evidence="2" id="KW-0472">Membrane</keyword>
<evidence type="ECO:0000313" key="3">
    <source>
        <dbReference type="EMBL" id="MEU8139668.1"/>
    </source>
</evidence>
<keyword evidence="2" id="KW-1133">Transmembrane helix</keyword>
<accession>A0ABV3DV87</accession>
<comment type="caution">
    <text evidence="3">The sequence shown here is derived from an EMBL/GenBank/DDBJ whole genome shotgun (WGS) entry which is preliminary data.</text>
</comment>
<evidence type="ECO:0000313" key="4">
    <source>
        <dbReference type="Proteomes" id="UP001551482"/>
    </source>
</evidence>
<dbReference type="EMBL" id="JBEZFP010000191">
    <property type="protein sequence ID" value="MEU8139668.1"/>
    <property type="molecule type" value="Genomic_DNA"/>
</dbReference>
<keyword evidence="2" id="KW-0812">Transmembrane</keyword>
<feature type="region of interest" description="Disordered" evidence="1">
    <location>
        <begin position="1"/>
        <end position="27"/>
    </location>
</feature>
<keyword evidence="4" id="KW-1185">Reference proteome</keyword>
<feature type="compositionally biased region" description="Low complexity" evidence="1">
    <location>
        <begin position="7"/>
        <end position="16"/>
    </location>
</feature>
<evidence type="ECO:0000256" key="1">
    <source>
        <dbReference type="SAM" id="MobiDB-lite"/>
    </source>
</evidence>
<evidence type="ECO:0000256" key="2">
    <source>
        <dbReference type="SAM" id="Phobius"/>
    </source>
</evidence>
<proteinExistence type="predicted"/>
<protein>
    <submittedName>
        <fullName evidence="3">Uncharacterized protein</fullName>
    </submittedName>
</protein>
<name>A0ABV3DV87_9ACTN</name>
<reference evidence="3 4" key="1">
    <citation type="submission" date="2024-06" db="EMBL/GenBank/DDBJ databases">
        <title>The Natural Products Discovery Center: Release of the First 8490 Sequenced Strains for Exploring Actinobacteria Biosynthetic Diversity.</title>
        <authorList>
            <person name="Kalkreuter E."/>
            <person name="Kautsar S.A."/>
            <person name="Yang D."/>
            <person name="Bader C.D."/>
            <person name="Teijaro C.N."/>
            <person name="Fluegel L."/>
            <person name="Davis C.M."/>
            <person name="Simpson J.R."/>
            <person name="Lauterbach L."/>
            <person name="Steele A.D."/>
            <person name="Gui C."/>
            <person name="Meng S."/>
            <person name="Li G."/>
            <person name="Viehrig K."/>
            <person name="Ye F."/>
            <person name="Su P."/>
            <person name="Kiefer A.F."/>
            <person name="Nichols A."/>
            <person name="Cepeda A.J."/>
            <person name="Yan W."/>
            <person name="Fan B."/>
            <person name="Jiang Y."/>
            <person name="Adhikari A."/>
            <person name="Zheng C.-J."/>
            <person name="Schuster L."/>
            <person name="Cowan T.M."/>
            <person name="Smanski M.J."/>
            <person name="Chevrette M.G."/>
            <person name="De Carvalho L.P.S."/>
            <person name="Shen B."/>
        </authorList>
    </citation>
    <scope>NUCLEOTIDE SEQUENCE [LARGE SCALE GENOMIC DNA]</scope>
    <source>
        <strain evidence="3 4">NPDC048946</strain>
    </source>
</reference>
<dbReference type="RefSeq" id="WP_358363906.1">
    <property type="nucleotide sequence ID" value="NZ_JBEZFP010000191.1"/>
</dbReference>
<gene>
    <name evidence="3" type="ORF">AB0C36_40025</name>
</gene>
<organism evidence="3 4">
    <name type="scientific">Streptodolium elevatio</name>
    <dbReference type="NCBI Taxonomy" id="3157996"/>
    <lineage>
        <taxon>Bacteria</taxon>
        <taxon>Bacillati</taxon>
        <taxon>Actinomycetota</taxon>
        <taxon>Actinomycetes</taxon>
        <taxon>Kitasatosporales</taxon>
        <taxon>Streptomycetaceae</taxon>
        <taxon>Streptodolium</taxon>
    </lineage>
</organism>
<feature type="transmembrane region" description="Helical" evidence="2">
    <location>
        <begin position="36"/>
        <end position="57"/>
    </location>
</feature>
<sequence>MSEHPVADGPSEPPASSGGGSGIEAATGPRRNPLPWLLATVLVALAAVLVYAAVMVVRMLA</sequence>